<dbReference type="AlphaFoldDB" id="A0A0R2BIY7"/>
<evidence type="ECO:0000313" key="2">
    <source>
        <dbReference type="EMBL" id="KRM79281.1"/>
    </source>
</evidence>
<keyword evidence="3" id="KW-1185">Reference proteome</keyword>
<sequence>MFLCFRQNEQRNNESRLNRNGLSVNSLIVNQAQDQPLQTTIQQIAKSPLKNYQLQFVSRKDPNFSYIYAKGDVNSTLPLISGRFFNQHDYESEVPFVVLGSNLTKQTYQPQAQQYYQLNHNYYAVIGVTGVGENSAINQHTFVSLSPNQTLDSAIRTGQFRIIYDPSTQKASDTKKVLQIFHATGTKRLVDSSSIKRERQGWFDRSGMIITQIILLLALMIIVTWILAYLVIFASKQFNLGSFLQNQLSLKTLGQLAAHLILATGIGFVIGWQTQKINRPEVILTILLLFVLITLISAYLYLTHSHHYTHLKQVLNSNKKQG</sequence>
<dbReference type="STRING" id="1423738.FC84_GL001455"/>
<keyword evidence="1" id="KW-0472">Membrane</keyword>
<dbReference type="InterPro" id="IPR036259">
    <property type="entry name" value="MFS_trans_sf"/>
</dbReference>
<feature type="transmembrane region" description="Helical" evidence="1">
    <location>
        <begin position="282"/>
        <end position="302"/>
    </location>
</feature>
<keyword evidence="1" id="KW-0812">Transmembrane</keyword>
<accession>A0A0R2BIY7</accession>
<evidence type="ECO:0000256" key="1">
    <source>
        <dbReference type="SAM" id="Phobius"/>
    </source>
</evidence>
<feature type="transmembrane region" description="Helical" evidence="1">
    <location>
        <begin position="209"/>
        <end position="232"/>
    </location>
</feature>
<name>A0A0R2BIY7_9LACO</name>
<dbReference type="PATRIC" id="fig|1423738.3.peg.1472"/>
<organism evidence="2 3">
    <name type="scientific">Lapidilactobacillus dextrinicus DSM 20335</name>
    <dbReference type="NCBI Taxonomy" id="1423738"/>
    <lineage>
        <taxon>Bacteria</taxon>
        <taxon>Bacillati</taxon>
        <taxon>Bacillota</taxon>
        <taxon>Bacilli</taxon>
        <taxon>Lactobacillales</taxon>
        <taxon>Lactobacillaceae</taxon>
        <taxon>Lapidilactobacillus</taxon>
    </lineage>
</organism>
<evidence type="ECO:0008006" key="4">
    <source>
        <dbReference type="Google" id="ProtNLM"/>
    </source>
</evidence>
<keyword evidence="1" id="KW-1133">Transmembrane helix</keyword>
<reference evidence="2 3" key="1">
    <citation type="journal article" date="2015" name="Genome Announc.">
        <title>Expanding the biotechnology potential of lactobacilli through comparative genomics of 213 strains and associated genera.</title>
        <authorList>
            <person name="Sun Z."/>
            <person name="Harris H.M."/>
            <person name="McCann A."/>
            <person name="Guo C."/>
            <person name="Argimon S."/>
            <person name="Zhang W."/>
            <person name="Yang X."/>
            <person name="Jeffery I.B."/>
            <person name="Cooney J.C."/>
            <person name="Kagawa T.F."/>
            <person name="Liu W."/>
            <person name="Song Y."/>
            <person name="Salvetti E."/>
            <person name="Wrobel A."/>
            <person name="Rasinkangas P."/>
            <person name="Parkhill J."/>
            <person name="Rea M.C."/>
            <person name="O'Sullivan O."/>
            <person name="Ritari J."/>
            <person name="Douillard F.P."/>
            <person name="Paul Ross R."/>
            <person name="Yang R."/>
            <person name="Briner A.E."/>
            <person name="Felis G.E."/>
            <person name="de Vos W.M."/>
            <person name="Barrangou R."/>
            <person name="Klaenhammer T.R."/>
            <person name="Caufield P.W."/>
            <person name="Cui Y."/>
            <person name="Zhang H."/>
            <person name="O'Toole P.W."/>
        </authorList>
    </citation>
    <scope>NUCLEOTIDE SEQUENCE [LARGE SCALE GENOMIC DNA]</scope>
    <source>
        <strain evidence="2 3">DSM 20335</strain>
    </source>
</reference>
<gene>
    <name evidence="2" type="ORF">FC84_GL001455</name>
</gene>
<dbReference type="EMBL" id="AYYK01000004">
    <property type="protein sequence ID" value="KRM79281.1"/>
    <property type="molecule type" value="Genomic_DNA"/>
</dbReference>
<evidence type="ECO:0000313" key="3">
    <source>
        <dbReference type="Proteomes" id="UP000051813"/>
    </source>
</evidence>
<dbReference type="Proteomes" id="UP000051813">
    <property type="component" value="Unassembled WGS sequence"/>
</dbReference>
<protein>
    <recommendedName>
        <fullName evidence="4">MacB-like periplasmic core domain-containing protein</fullName>
    </recommendedName>
</protein>
<dbReference type="SUPFAM" id="SSF103473">
    <property type="entry name" value="MFS general substrate transporter"/>
    <property type="match status" value="1"/>
</dbReference>
<feature type="transmembrane region" description="Helical" evidence="1">
    <location>
        <begin position="252"/>
        <end position="270"/>
    </location>
</feature>
<comment type="caution">
    <text evidence="2">The sequence shown here is derived from an EMBL/GenBank/DDBJ whole genome shotgun (WGS) entry which is preliminary data.</text>
</comment>
<proteinExistence type="predicted"/>